<feature type="transmembrane region" description="Helical" evidence="2">
    <location>
        <begin position="179"/>
        <end position="202"/>
    </location>
</feature>
<protein>
    <submittedName>
        <fullName evidence="3">Uncharacterized protein</fullName>
    </submittedName>
</protein>
<proteinExistence type="predicted"/>
<keyword evidence="2" id="KW-0812">Transmembrane</keyword>
<feature type="compositionally biased region" description="Basic and acidic residues" evidence="1">
    <location>
        <begin position="279"/>
        <end position="293"/>
    </location>
</feature>
<comment type="caution">
    <text evidence="3">The sequence shown here is derived from an EMBL/GenBank/DDBJ whole genome shotgun (WGS) entry which is preliminary data.</text>
</comment>
<keyword evidence="2" id="KW-0472">Membrane</keyword>
<reference evidence="3 4" key="1">
    <citation type="journal article" date="2019" name="Sci. Rep.">
        <title>Comparative genomics of chytrid fungi reveal insights into the obligate biotrophic and pathogenic lifestyle of Synchytrium endobioticum.</title>
        <authorList>
            <person name="van de Vossenberg B.T.L.H."/>
            <person name="Warris S."/>
            <person name="Nguyen H.D.T."/>
            <person name="van Gent-Pelzer M.P.E."/>
            <person name="Joly D.L."/>
            <person name="van de Geest H.C."/>
            <person name="Bonants P.J.M."/>
            <person name="Smith D.S."/>
            <person name="Levesque C.A."/>
            <person name="van der Lee T.A.J."/>
        </authorList>
    </citation>
    <scope>NUCLEOTIDE SEQUENCE [LARGE SCALE GENOMIC DNA]</scope>
    <source>
        <strain evidence="3 4">LEV6574</strain>
    </source>
</reference>
<feature type="compositionally biased region" description="Basic and acidic residues" evidence="1">
    <location>
        <begin position="254"/>
        <end position="263"/>
    </location>
</feature>
<dbReference type="GO" id="GO:0016020">
    <property type="term" value="C:membrane"/>
    <property type="evidence" value="ECO:0007669"/>
    <property type="project" value="TreeGrafter"/>
</dbReference>
<feature type="region of interest" description="Disordered" evidence="1">
    <location>
        <begin position="254"/>
        <end position="293"/>
    </location>
</feature>
<dbReference type="OrthoDB" id="419711at2759"/>
<feature type="transmembrane region" description="Helical" evidence="2">
    <location>
        <begin position="21"/>
        <end position="43"/>
    </location>
</feature>
<evidence type="ECO:0000256" key="1">
    <source>
        <dbReference type="SAM" id="MobiDB-lite"/>
    </source>
</evidence>
<dbReference type="AlphaFoldDB" id="A0A507DHN6"/>
<gene>
    <name evidence="3" type="ORF">SeLEV6574_g00508</name>
</gene>
<evidence type="ECO:0000313" key="4">
    <source>
        <dbReference type="Proteomes" id="UP000320475"/>
    </source>
</evidence>
<accession>A0A507DHN6</accession>
<dbReference type="EMBL" id="QEAM01000008">
    <property type="protein sequence ID" value="TPX51104.1"/>
    <property type="molecule type" value="Genomic_DNA"/>
</dbReference>
<feature type="transmembrane region" description="Helical" evidence="2">
    <location>
        <begin position="63"/>
        <end position="82"/>
    </location>
</feature>
<sequence>MRKPTKHRDIVEANYVDSKLVPIWVLLAYRILSSVYCLAIYLYRNISYFQIGYFYAYFTNLSYLILTIYFIAISFKSIIFIAHSHGNRRLANDRPLLMTPRPVDLARPATGFWNYLLLILFTVAVLQALFLDLTAWIVLPNYDRWIIVTGQQVTYDSIQVHAINAIQVLMEIFLGLMPIIPYMVIWPAIFVILYMGFTFVYFAKTTIWVYPFERWDQDLTWLIYLGNDPNNFHARNPGTFIRNMDVLKNNLESPHEMQQHESNHPQPKMMPRSHTQEPPFRESADLTEVTLHE</sequence>
<keyword evidence="2" id="KW-1133">Transmembrane helix</keyword>
<evidence type="ECO:0000256" key="2">
    <source>
        <dbReference type="SAM" id="Phobius"/>
    </source>
</evidence>
<evidence type="ECO:0000313" key="3">
    <source>
        <dbReference type="EMBL" id="TPX51104.1"/>
    </source>
</evidence>
<dbReference type="PANTHER" id="PTHR12242">
    <property type="entry name" value="OS02G0130600 PROTEIN-RELATED"/>
    <property type="match status" value="1"/>
</dbReference>
<name>A0A507DHN6_9FUNG</name>
<organism evidence="3 4">
    <name type="scientific">Synchytrium endobioticum</name>
    <dbReference type="NCBI Taxonomy" id="286115"/>
    <lineage>
        <taxon>Eukaryota</taxon>
        <taxon>Fungi</taxon>
        <taxon>Fungi incertae sedis</taxon>
        <taxon>Chytridiomycota</taxon>
        <taxon>Chytridiomycota incertae sedis</taxon>
        <taxon>Chytridiomycetes</taxon>
        <taxon>Synchytriales</taxon>
        <taxon>Synchytriaceae</taxon>
        <taxon>Synchytrium</taxon>
    </lineage>
</organism>
<dbReference type="VEuPathDB" id="FungiDB:SeMB42_g03280"/>
<feature type="transmembrane region" description="Helical" evidence="2">
    <location>
        <begin position="115"/>
        <end position="139"/>
    </location>
</feature>
<dbReference type="Proteomes" id="UP000320475">
    <property type="component" value="Unassembled WGS sequence"/>
</dbReference>